<reference evidence="5 6" key="1">
    <citation type="submission" date="2016-07" db="EMBL/GenBank/DDBJ databases">
        <title>Pervasive Adenine N6-methylation of Active Genes in Fungi.</title>
        <authorList>
            <consortium name="DOE Joint Genome Institute"/>
            <person name="Mondo S.J."/>
            <person name="Dannebaum R.O."/>
            <person name="Kuo R.C."/>
            <person name="Labutti K."/>
            <person name="Haridas S."/>
            <person name="Kuo A."/>
            <person name="Salamov A."/>
            <person name="Ahrendt S.R."/>
            <person name="Lipzen A."/>
            <person name="Sullivan W."/>
            <person name="Andreopoulos W.B."/>
            <person name="Clum A."/>
            <person name="Lindquist E."/>
            <person name="Daum C."/>
            <person name="Ramamoorthy G.K."/>
            <person name="Gryganskyi A."/>
            <person name="Culley D."/>
            <person name="Magnuson J.K."/>
            <person name="James T.Y."/>
            <person name="O'Malley M.A."/>
            <person name="Stajich J.E."/>
            <person name="Spatafora J.W."/>
            <person name="Visel A."/>
            <person name="Grigoriev I.V."/>
        </authorList>
    </citation>
    <scope>NUCLEOTIDE SEQUENCE [LARGE SCALE GENOMIC DNA]</scope>
    <source>
        <strain evidence="5 6">12-1054</strain>
    </source>
</reference>
<keyword evidence="6" id="KW-1185">Reference proteome</keyword>
<dbReference type="Pfam" id="PF06094">
    <property type="entry name" value="GGACT"/>
    <property type="match status" value="1"/>
</dbReference>
<dbReference type="Proteomes" id="UP000193685">
    <property type="component" value="Unassembled WGS sequence"/>
</dbReference>
<dbReference type="PANTHER" id="PTHR31544:SF2">
    <property type="entry name" value="AIG2-LIKE PROTEIN D"/>
    <property type="match status" value="1"/>
</dbReference>
<dbReference type="SUPFAM" id="SSF110857">
    <property type="entry name" value="Gamma-glutamyl cyclotransferase-like"/>
    <property type="match status" value="1"/>
</dbReference>
<keyword evidence="2" id="KW-0808">Transferase</keyword>
<dbReference type="OMA" id="DPEPWQK"/>
<name>A0A1Y2F559_PROLT</name>
<evidence type="ECO:0000256" key="1">
    <source>
        <dbReference type="ARBA" id="ARBA00008861"/>
    </source>
</evidence>
<dbReference type="Gene3D" id="3.10.490.10">
    <property type="entry name" value="Gamma-glutamyl cyclotransferase-like"/>
    <property type="match status" value="1"/>
</dbReference>
<dbReference type="GO" id="GO:0016740">
    <property type="term" value="F:transferase activity"/>
    <property type="evidence" value="ECO:0007669"/>
    <property type="project" value="UniProtKB-KW"/>
</dbReference>
<dbReference type="AlphaFoldDB" id="A0A1Y2F559"/>
<accession>A0A1Y2F559</accession>
<comment type="caution">
    <text evidence="5">The sequence shown here is derived from an EMBL/GenBank/DDBJ whole genome shotgun (WGS) entry which is preliminary data.</text>
</comment>
<dbReference type="InterPro" id="IPR013024">
    <property type="entry name" value="GGCT-like"/>
</dbReference>
<dbReference type="RefSeq" id="XP_040723690.1">
    <property type="nucleotide sequence ID" value="XM_040865864.1"/>
</dbReference>
<dbReference type="InterPro" id="IPR036568">
    <property type="entry name" value="GGCT-like_sf"/>
</dbReference>
<dbReference type="PANTHER" id="PTHR31544">
    <property type="entry name" value="AIG2-LIKE PROTEIN D"/>
    <property type="match status" value="1"/>
</dbReference>
<evidence type="ECO:0000259" key="4">
    <source>
        <dbReference type="Pfam" id="PF06094"/>
    </source>
</evidence>
<dbReference type="InterPro" id="IPR045038">
    <property type="entry name" value="AIG2-like"/>
</dbReference>
<feature type="domain" description="Gamma-glutamylcyclotransferase AIG2-like" evidence="4">
    <location>
        <begin position="6"/>
        <end position="122"/>
    </location>
</feature>
<organism evidence="5 6">
    <name type="scientific">Protomyces lactucae-debilis</name>
    <dbReference type="NCBI Taxonomy" id="2754530"/>
    <lineage>
        <taxon>Eukaryota</taxon>
        <taxon>Fungi</taxon>
        <taxon>Dikarya</taxon>
        <taxon>Ascomycota</taxon>
        <taxon>Taphrinomycotina</taxon>
        <taxon>Taphrinomycetes</taxon>
        <taxon>Taphrinales</taxon>
        <taxon>Protomycetaceae</taxon>
        <taxon>Protomyces</taxon>
    </lineage>
</organism>
<dbReference type="InterPro" id="IPR009288">
    <property type="entry name" value="AIG2-like_dom"/>
</dbReference>
<gene>
    <name evidence="5" type="ORF">BCR37DRAFT_102393</name>
</gene>
<evidence type="ECO:0000313" key="5">
    <source>
        <dbReference type="EMBL" id="ORY79058.1"/>
    </source>
</evidence>
<evidence type="ECO:0000256" key="3">
    <source>
        <dbReference type="ARBA" id="ARBA00030602"/>
    </source>
</evidence>
<evidence type="ECO:0000256" key="2">
    <source>
        <dbReference type="ARBA" id="ARBA00022679"/>
    </source>
</evidence>
<dbReference type="OrthoDB" id="1044435at2759"/>
<comment type="similarity">
    <text evidence="1">Belongs to the gamma-glutamylcyclotransferase family.</text>
</comment>
<sequence>MTSYSCFFYGTLMHPAVLNRVISSTETPAYLPVILPGYARFRVKGQDYPGVIAAQDAPEGSVAEANVSVAGMLVSHLSSYAIKRLDAFEGDEYTRTSVTVLDGTGKRHNCQMYLYKDSSKLEATVWDFEDFKREKLAHWTGDAEFSMLQGQTDGTNGRSSFA</sequence>
<protein>
    <recommendedName>
        <fullName evidence="3">Putative gamma-glutamylcyclotransferase</fullName>
    </recommendedName>
</protein>
<dbReference type="GeneID" id="63782463"/>
<proteinExistence type="inferred from homology"/>
<dbReference type="CDD" id="cd06661">
    <property type="entry name" value="GGCT_like"/>
    <property type="match status" value="1"/>
</dbReference>
<dbReference type="EMBL" id="MCFI01000016">
    <property type="protein sequence ID" value="ORY79058.1"/>
    <property type="molecule type" value="Genomic_DNA"/>
</dbReference>
<evidence type="ECO:0000313" key="6">
    <source>
        <dbReference type="Proteomes" id="UP000193685"/>
    </source>
</evidence>